<dbReference type="GO" id="GO:0005524">
    <property type="term" value="F:ATP binding"/>
    <property type="evidence" value="ECO:0007669"/>
    <property type="project" value="UniProtKB-KW"/>
</dbReference>
<feature type="region of interest" description="Disordered" evidence="6">
    <location>
        <begin position="232"/>
        <end position="258"/>
    </location>
</feature>
<gene>
    <name evidence="8" type="ORF">Tci_040441</name>
</gene>
<comment type="caution">
    <text evidence="8">The sequence shown here is derived from an EMBL/GenBank/DDBJ whole genome shotgun (WGS) entry which is preliminary data.</text>
</comment>
<dbReference type="SUPFAM" id="SSF56112">
    <property type="entry name" value="Protein kinase-like (PK-like)"/>
    <property type="match status" value="1"/>
</dbReference>
<proteinExistence type="predicted"/>
<dbReference type="InterPro" id="IPR014729">
    <property type="entry name" value="Rossmann-like_a/b/a_fold"/>
</dbReference>
<dbReference type="SMART" id="SM00219">
    <property type="entry name" value="TyrKc"/>
    <property type="match status" value="1"/>
</dbReference>
<dbReference type="Gene3D" id="3.40.50.620">
    <property type="entry name" value="HUPs"/>
    <property type="match status" value="1"/>
</dbReference>
<organism evidence="8">
    <name type="scientific">Tanacetum cinerariifolium</name>
    <name type="common">Dalmatian daisy</name>
    <name type="synonym">Chrysanthemum cinerariifolium</name>
    <dbReference type="NCBI Taxonomy" id="118510"/>
    <lineage>
        <taxon>Eukaryota</taxon>
        <taxon>Viridiplantae</taxon>
        <taxon>Streptophyta</taxon>
        <taxon>Embryophyta</taxon>
        <taxon>Tracheophyta</taxon>
        <taxon>Spermatophyta</taxon>
        <taxon>Magnoliopsida</taxon>
        <taxon>eudicotyledons</taxon>
        <taxon>Gunneridae</taxon>
        <taxon>Pentapetalae</taxon>
        <taxon>asterids</taxon>
        <taxon>campanulids</taxon>
        <taxon>Asterales</taxon>
        <taxon>Asteraceae</taxon>
        <taxon>Asteroideae</taxon>
        <taxon>Anthemideae</taxon>
        <taxon>Anthemidinae</taxon>
        <taxon>Tanacetum</taxon>
    </lineage>
</organism>
<evidence type="ECO:0000256" key="3">
    <source>
        <dbReference type="ARBA" id="ARBA00022741"/>
    </source>
</evidence>
<evidence type="ECO:0000256" key="5">
    <source>
        <dbReference type="ARBA" id="ARBA00022840"/>
    </source>
</evidence>
<name>A0A6L2M396_TANCI</name>
<accession>A0A6L2M396</accession>
<dbReference type="EMBL" id="BKCJ010005756">
    <property type="protein sequence ID" value="GEU68463.1"/>
    <property type="molecule type" value="Genomic_DNA"/>
</dbReference>
<evidence type="ECO:0000256" key="4">
    <source>
        <dbReference type="ARBA" id="ARBA00022777"/>
    </source>
</evidence>
<dbReference type="InterPro" id="IPR000719">
    <property type="entry name" value="Prot_kinase_dom"/>
</dbReference>
<evidence type="ECO:0000313" key="8">
    <source>
        <dbReference type="EMBL" id="GEU68463.1"/>
    </source>
</evidence>
<keyword evidence="5" id="KW-0067">ATP-binding</keyword>
<dbReference type="InterPro" id="IPR020635">
    <property type="entry name" value="Tyr_kinase_cat_dom"/>
</dbReference>
<dbReference type="GO" id="GO:0004713">
    <property type="term" value="F:protein tyrosine kinase activity"/>
    <property type="evidence" value="ECO:0007669"/>
    <property type="project" value="InterPro"/>
</dbReference>
<dbReference type="InterPro" id="IPR001245">
    <property type="entry name" value="Ser-Thr/Tyr_kinase_cat_dom"/>
</dbReference>
<keyword evidence="1" id="KW-0597">Phosphoprotein</keyword>
<keyword evidence="2" id="KW-0808">Transferase</keyword>
<evidence type="ECO:0000256" key="2">
    <source>
        <dbReference type="ARBA" id="ARBA00022679"/>
    </source>
</evidence>
<dbReference type="InterPro" id="IPR052101">
    <property type="entry name" value="Plant_StressResp_Kinase"/>
</dbReference>
<dbReference type="Pfam" id="PF07714">
    <property type="entry name" value="PK_Tyr_Ser-Thr"/>
    <property type="match status" value="1"/>
</dbReference>
<keyword evidence="3" id="KW-0547">Nucleotide-binding</keyword>
<dbReference type="PROSITE" id="PS00109">
    <property type="entry name" value="PROTEIN_KINASE_TYR"/>
    <property type="match status" value="1"/>
</dbReference>
<feature type="domain" description="Protein kinase" evidence="7">
    <location>
        <begin position="286"/>
        <end position="584"/>
    </location>
</feature>
<dbReference type="PROSITE" id="PS50011">
    <property type="entry name" value="PROTEIN_KINASE_DOM"/>
    <property type="match status" value="1"/>
</dbReference>
<dbReference type="InterPro" id="IPR008266">
    <property type="entry name" value="Tyr_kinase_AS"/>
</dbReference>
<dbReference type="PANTHER" id="PTHR47983">
    <property type="entry name" value="PTO-INTERACTING PROTEIN 1-LIKE"/>
    <property type="match status" value="1"/>
</dbReference>
<evidence type="ECO:0000256" key="6">
    <source>
        <dbReference type="SAM" id="MobiDB-lite"/>
    </source>
</evidence>
<feature type="compositionally biased region" description="Low complexity" evidence="6">
    <location>
        <begin position="233"/>
        <end position="248"/>
    </location>
</feature>
<keyword evidence="4 8" id="KW-0418">Kinase</keyword>
<sequence length="605" mass="68777">MSKEKDIVDRPKISIVVLDGSKVLSEKSSVEPLRYALRQVVKAEDQVIVLVIYNMRDLTDSPVLTSCCIGTDGRSHHEPRSDRERYIRILREEISQETEGYMRIFRPFYKECKNNRVKFMVKIVVGSTLEAIIQEEKNNTGATAVVIGRSFARENRSWVAPKHISVSLHDDDEEVVWFTCHHHQTDDPESSRTQTEVYSTQRISRLKIKTLSHDEQKLIYCSLPNFEGIYQPSSSSSSIESTNESSQETGDFETLQETEATTSLSHEHGFFVELSWEVISDITDRFTNIIHVDPNDAFKMYGAYLEDRCTAVFIKRYVGTEYRYVLEAEKKAALTMYHKNIVGLLGFHQNENAMALIFPFSSRGALLDRFLNETTLSIYTNIRISSLITPIVTSCKFSKIRSYLTYIKGSWTKELKFTFPSKMNIAIGVAQGLRYMHEQCPRGPIVHGDLRACNILLGHNLQPQITGFGQAKWLQMDQSSPTPRNSCGHKHPSDPNSLELIKSDTLAFGILLLRLFSIRSAPRDDKSFLTWARPLLAQRAYHILYDETEYDDIHGLLVVTSVAARCISTRSKSRPCMSKVISFLKGEVCCAEQTFPSTESSPNTA</sequence>
<dbReference type="AlphaFoldDB" id="A0A6L2M396"/>
<dbReference type="PANTHER" id="PTHR47983:SF23">
    <property type="entry name" value="PROLINE-RICH RECEPTOR-LIKE PROTEIN KINASE PERK13"/>
    <property type="match status" value="1"/>
</dbReference>
<reference evidence="8" key="1">
    <citation type="journal article" date="2019" name="Sci. Rep.">
        <title>Draft genome of Tanacetum cinerariifolium, the natural source of mosquito coil.</title>
        <authorList>
            <person name="Yamashiro T."/>
            <person name="Shiraishi A."/>
            <person name="Satake H."/>
            <person name="Nakayama K."/>
        </authorList>
    </citation>
    <scope>NUCLEOTIDE SEQUENCE</scope>
</reference>
<evidence type="ECO:0000259" key="7">
    <source>
        <dbReference type="PROSITE" id="PS50011"/>
    </source>
</evidence>
<dbReference type="InterPro" id="IPR011009">
    <property type="entry name" value="Kinase-like_dom_sf"/>
</dbReference>
<protein>
    <submittedName>
        <fullName evidence="8">Probable receptor-like serine/threonine-protein kinase At5g57670</fullName>
    </submittedName>
</protein>
<dbReference type="Gene3D" id="1.10.510.10">
    <property type="entry name" value="Transferase(Phosphotransferase) domain 1"/>
    <property type="match status" value="1"/>
</dbReference>
<keyword evidence="8" id="KW-0675">Receptor</keyword>
<evidence type="ECO:0000256" key="1">
    <source>
        <dbReference type="ARBA" id="ARBA00022553"/>
    </source>
</evidence>